<accession>A0ABN7NNE6</accession>
<reference evidence="1" key="1">
    <citation type="submission" date="2021-03" db="EMBL/GenBank/DDBJ databases">
        <authorList>
            <person name="Tran Van P."/>
        </authorList>
    </citation>
    <scope>NUCLEOTIDE SEQUENCE</scope>
</reference>
<organism evidence="1 2">
    <name type="scientific">Timema podura</name>
    <name type="common">Walking stick</name>
    <dbReference type="NCBI Taxonomy" id="61482"/>
    <lineage>
        <taxon>Eukaryota</taxon>
        <taxon>Metazoa</taxon>
        <taxon>Ecdysozoa</taxon>
        <taxon>Arthropoda</taxon>
        <taxon>Hexapoda</taxon>
        <taxon>Insecta</taxon>
        <taxon>Pterygota</taxon>
        <taxon>Neoptera</taxon>
        <taxon>Polyneoptera</taxon>
        <taxon>Phasmatodea</taxon>
        <taxon>Timematodea</taxon>
        <taxon>Timematoidea</taxon>
        <taxon>Timematidae</taxon>
        <taxon>Timema</taxon>
    </lineage>
</organism>
<evidence type="ECO:0000313" key="1">
    <source>
        <dbReference type="EMBL" id="CAG2054400.1"/>
    </source>
</evidence>
<keyword evidence="2" id="KW-1185">Reference proteome</keyword>
<proteinExistence type="predicted"/>
<dbReference type="EMBL" id="CAJPIN010001286">
    <property type="protein sequence ID" value="CAG2054400.1"/>
    <property type="molecule type" value="Genomic_DNA"/>
</dbReference>
<evidence type="ECO:0000313" key="2">
    <source>
        <dbReference type="Proteomes" id="UP001153148"/>
    </source>
</evidence>
<name>A0ABN7NNE6_TIMPD</name>
<protein>
    <submittedName>
        <fullName evidence="1">Uncharacterized protein</fullName>
    </submittedName>
</protein>
<dbReference type="Proteomes" id="UP001153148">
    <property type="component" value="Unassembled WGS sequence"/>
</dbReference>
<sequence length="238" mass="27184">MALLAAHWIGTERIGNFAQGTVPRYLFDDCQKDIMWEIDESGTVRHSPCICNAPSCTSRKIPTPPNRRGRVTKIQPRLKRLLPKNWGKRSKKWKEDQVVARRRSAHKKYTRTGPNPDIPVFSSLVYCGGSASNHEATEADYFYLSTTLAPDVDTSVELDNCTMGDSWILKREGKKMGICDCSLSKDNSTKVVCVSDFRGNPLFITKSNRNLYTFKKWKKPKWNKTTTFQPKFDLDPDE</sequence>
<comment type="caution">
    <text evidence="1">The sequence shown here is derived from an EMBL/GenBank/DDBJ whole genome shotgun (WGS) entry which is preliminary data.</text>
</comment>
<gene>
    <name evidence="1" type="ORF">TPAB3V08_LOCUS1429</name>
</gene>